<evidence type="ECO:0000256" key="1">
    <source>
        <dbReference type="SAM" id="SignalP"/>
    </source>
</evidence>
<dbReference type="Gene3D" id="3.40.710.10">
    <property type="entry name" value="DD-peptidase/beta-lactamase superfamily"/>
    <property type="match status" value="1"/>
</dbReference>
<sequence>MGRLSKQALTVVVAAAIVLAGVALTSPVRAQSQPVSVDTAAAEELLDGYVANGHTPGVLLQISTPDGTWSTAKGLADTATAAPMSIDLQHRIGSVTKTFTTTVVLQLVADGVLALDDPVERYVPGVPGGDRITIRMLGDMTSGLADYLANDEFYQVLLADPHRRWSAEELLAAAYALGPRFVPGTDWSYSNTNTVLLGLVVENVTGKPFAHVLDEKILTPHGLGHTTYPAGNHFSEHHTAGYTDELPGRPMTDATYWSPSYGNAAGQMISTADDLTKWLRLLGTGKLLTPQLHAERLAWRRVGANRSSSPDTWHYVFGMADFGGWLGHTGEIFGFQTAAVYHPGRDATIVLALNTDKQLDGEPAAHALLRELGRLLFPADPVDVPVV</sequence>
<gene>
    <name evidence="3" type="ORF">BST23_00125</name>
</gene>
<dbReference type="AlphaFoldDB" id="A0A1X0D9M0"/>
<dbReference type="PANTHER" id="PTHR46825:SF7">
    <property type="entry name" value="D-ALANYL-D-ALANINE CARBOXYPEPTIDASE"/>
    <property type="match status" value="1"/>
</dbReference>
<feature type="signal peptide" evidence="1">
    <location>
        <begin position="1"/>
        <end position="30"/>
    </location>
</feature>
<dbReference type="PANTHER" id="PTHR46825">
    <property type="entry name" value="D-ALANYL-D-ALANINE-CARBOXYPEPTIDASE/ENDOPEPTIDASE AMPH"/>
    <property type="match status" value="1"/>
</dbReference>
<reference evidence="3 4" key="1">
    <citation type="submission" date="2017-02" db="EMBL/GenBank/DDBJ databases">
        <title>The new phylogeny of genus Mycobacterium.</title>
        <authorList>
            <person name="Tortoli E."/>
            <person name="Trovato A."/>
            <person name="Cirillo D.M."/>
        </authorList>
    </citation>
    <scope>NUCLEOTIDE SEQUENCE [LARGE SCALE GENOMIC DNA]</scope>
    <source>
        <strain evidence="3 4">FI-09383</strain>
    </source>
</reference>
<evidence type="ECO:0000259" key="2">
    <source>
        <dbReference type="Pfam" id="PF00144"/>
    </source>
</evidence>
<protein>
    <recommendedName>
        <fullName evidence="2">Beta-lactamase-related domain-containing protein</fullName>
    </recommendedName>
</protein>
<feature type="domain" description="Beta-lactamase-related" evidence="2">
    <location>
        <begin position="43"/>
        <end position="369"/>
    </location>
</feature>
<dbReference type="EMBL" id="MVHP01000001">
    <property type="protein sequence ID" value="ORA69116.1"/>
    <property type="molecule type" value="Genomic_DNA"/>
</dbReference>
<dbReference type="STRING" id="81858.BST23_00125"/>
<organism evidence="3 4">
    <name type="scientific">Mycolicibacterium elephantis</name>
    <dbReference type="NCBI Taxonomy" id="81858"/>
    <lineage>
        <taxon>Bacteria</taxon>
        <taxon>Bacillati</taxon>
        <taxon>Actinomycetota</taxon>
        <taxon>Actinomycetes</taxon>
        <taxon>Mycobacteriales</taxon>
        <taxon>Mycobacteriaceae</taxon>
        <taxon>Mycolicibacterium</taxon>
    </lineage>
</organism>
<dbReference type="InterPro" id="IPR001466">
    <property type="entry name" value="Beta-lactam-related"/>
</dbReference>
<dbReference type="InterPro" id="IPR012338">
    <property type="entry name" value="Beta-lactam/transpept-like"/>
</dbReference>
<dbReference type="Proteomes" id="UP000192772">
    <property type="component" value="Unassembled WGS sequence"/>
</dbReference>
<name>A0A1X0D9M0_9MYCO</name>
<proteinExistence type="predicted"/>
<comment type="caution">
    <text evidence="3">The sequence shown here is derived from an EMBL/GenBank/DDBJ whole genome shotgun (WGS) entry which is preliminary data.</text>
</comment>
<dbReference type="InterPro" id="IPR050491">
    <property type="entry name" value="AmpC-like"/>
</dbReference>
<dbReference type="OrthoDB" id="3174977at2"/>
<accession>A0A1X0D9M0</accession>
<dbReference type="RefSeq" id="WP_083042197.1">
    <property type="nucleotide sequence ID" value="NZ_MVHP01000001.1"/>
</dbReference>
<evidence type="ECO:0000313" key="4">
    <source>
        <dbReference type="Proteomes" id="UP000192772"/>
    </source>
</evidence>
<dbReference type="Pfam" id="PF00144">
    <property type="entry name" value="Beta-lactamase"/>
    <property type="match status" value="1"/>
</dbReference>
<dbReference type="SUPFAM" id="SSF56601">
    <property type="entry name" value="beta-lactamase/transpeptidase-like"/>
    <property type="match status" value="1"/>
</dbReference>
<keyword evidence="1" id="KW-0732">Signal</keyword>
<evidence type="ECO:0000313" key="3">
    <source>
        <dbReference type="EMBL" id="ORA69116.1"/>
    </source>
</evidence>
<feature type="chain" id="PRO_5012348743" description="Beta-lactamase-related domain-containing protein" evidence="1">
    <location>
        <begin position="31"/>
        <end position="387"/>
    </location>
</feature>